<reference evidence="2" key="1">
    <citation type="submission" date="2023-06" db="EMBL/GenBank/DDBJ databases">
        <title>Genomic of Agaribacillus aureum.</title>
        <authorList>
            <person name="Wang G."/>
        </authorList>
    </citation>
    <scope>NUCLEOTIDE SEQUENCE</scope>
    <source>
        <strain evidence="2">BMA12</strain>
    </source>
</reference>
<keyword evidence="1" id="KW-0732">Signal</keyword>
<keyword evidence="3" id="KW-1185">Reference proteome</keyword>
<evidence type="ECO:0000256" key="1">
    <source>
        <dbReference type="SAM" id="SignalP"/>
    </source>
</evidence>
<evidence type="ECO:0000313" key="2">
    <source>
        <dbReference type="EMBL" id="MDN5211973.1"/>
    </source>
</evidence>
<dbReference type="Proteomes" id="UP001172083">
    <property type="component" value="Unassembled WGS sequence"/>
</dbReference>
<comment type="caution">
    <text evidence="2">The sequence shown here is derived from an EMBL/GenBank/DDBJ whole genome shotgun (WGS) entry which is preliminary data.</text>
</comment>
<dbReference type="PROSITE" id="PS51257">
    <property type="entry name" value="PROKAR_LIPOPROTEIN"/>
    <property type="match status" value="1"/>
</dbReference>
<sequence>MKTLVYLSMILIGFLALAACENDPVADVELQIEASEVPAPDSEDVEENKNER</sequence>
<organism evidence="2 3">
    <name type="scientific">Agaribacillus aureus</name>
    <dbReference type="NCBI Taxonomy" id="3051825"/>
    <lineage>
        <taxon>Bacteria</taxon>
        <taxon>Pseudomonadati</taxon>
        <taxon>Bacteroidota</taxon>
        <taxon>Cytophagia</taxon>
        <taxon>Cytophagales</taxon>
        <taxon>Splendidivirgaceae</taxon>
        <taxon>Agaribacillus</taxon>
    </lineage>
</organism>
<proteinExistence type="predicted"/>
<evidence type="ECO:0000313" key="3">
    <source>
        <dbReference type="Proteomes" id="UP001172083"/>
    </source>
</evidence>
<evidence type="ECO:0008006" key="4">
    <source>
        <dbReference type="Google" id="ProtNLM"/>
    </source>
</evidence>
<dbReference type="EMBL" id="JAUJEB010000001">
    <property type="protein sequence ID" value="MDN5211973.1"/>
    <property type="molecule type" value="Genomic_DNA"/>
</dbReference>
<gene>
    <name evidence="2" type="ORF">QQ020_07915</name>
</gene>
<name>A0ABT8L2M5_9BACT</name>
<accession>A0ABT8L2M5</accession>
<dbReference type="RefSeq" id="WP_346757300.1">
    <property type="nucleotide sequence ID" value="NZ_JAUJEB010000001.1"/>
</dbReference>
<protein>
    <recommendedName>
        <fullName evidence="4">Lipoprotein</fullName>
    </recommendedName>
</protein>
<feature type="chain" id="PRO_5045330603" description="Lipoprotein" evidence="1">
    <location>
        <begin position="19"/>
        <end position="52"/>
    </location>
</feature>
<feature type="signal peptide" evidence="1">
    <location>
        <begin position="1"/>
        <end position="18"/>
    </location>
</feature>